<feature type="compositionally biased region" description="Polar residues" evidence="7">
    <location>
        <begin position="198"/>
        <end position="224"/>
    </location>
</feature>
<dbReference type="Pfam" id="PF23121">
    <property type="entry name" value="SPOC_AIPP2"/>
    <property type="match status" value="1"/>
</dbReference>
<gene>
    <name evidence="9" type="primary">LOC103636424</name>
</gene>
<keyword evidence="11" id="KW-1267">Proteomics identification</keyword>
<evidence type="ECO:0000256" key="4">
    <source>
        <dbReference type="ARBA" id="ARBA00023015"/>
    </source>
</evidence>
<organism evidence="9 10">
    <name type="scientific">Zea mays</name>
    <name type="common">Maize</name>
    <dbReference type="NCBI Taxonomy" id="4577"/>
    <lineage>
        <taxon>Eukaryota</taxon>
        <taxon>Viridiplantae</taxon>
        <taxon>Streptophyta</taxon>
        <taxon>Embryophyta</taxon>
        <taxon>Tracheophyta</taxon>
        <taxon>Spermatophyta</taxon>
        <taxon>Magnoliopsida</taxon>
        <taxon>Liliopsida</taxon>
        <taxon>Poales</taxon>
        <taxon>Poaceae</taxon>
        <taxon>PACMAD clade</taxon>
        <taxon>Panicoideae</taxon>
        <taxon>Andropogonodae</taxon>
        <taxon>Andropogoneae</taxon>
        <taxon>Tripsacinae</taxon>
        <taxon>Zea</taxon>
    </lineage>
</organism>
<dbReference type="Proteomes" id="UP000007305">
    <property type="component" value="Chromosome 1"/>
</dbReference>
<evidence type="ECO:0000313" key="10">
    <source>
        <dbReference type="Proteomes" id="UP000007305"/>
    </source>
</evidence>
<dbReference type="GO" id="GO:0034244">
    <property type="term" value="P:negative regulation of transcription elongation by RNA polymerase II"/>
    <property type="evidence" value="ECO:0007669"/>
    <property type="project" value="InterPro"/>
</dbReference>
<evidence type="ECO:0000256" key="1">
    <source>
        <dbReference type="ARBA" id="ARBA00022723"/>
    </source>
</evidence>
<dbReference type="InterPro" id="IPR013083">
    <property type="entry name" value="Znf_RING/FYVE/PHD"/>
</dbReference>
<keyword evidence="5" id="KW-0804">Transcription</keyword>
<dbReference type="EnsemblPlants" id="Zm00001eb020140_T001">
    <property type="protein sequence ID" value="Zm00001eb020140_P001"/>
    <property type="gene ID" value="Zm00001eb020140"/>
</dbReference>
<dbReference type="Pfam" id="PF00628">
    <property type="entry name" value="PHD"/>
    <property type="match status" value="1"/>
</dbReference>
<dbReference type="AlphaFoldDB" id="A0A804LLW4"/>
<dbReference type="PROSITE" id="PS50016">
    <property type="entry name" value="ZF_PHD_2"/>
    <property type="match status" value="1"/>
</dbReference>
<dbReference type="GO" id="GO:0140566">
    <property type="term" value="F:histone reader activity"/>
    <property type="evidence" value="ECO:0007669"/>
    <property type="project" value="InterPro"/>
</dbReference>
<feature type="compositionally biased region" description="Polar residues" evidence="7">
    <location>
        <begin position="238"/>
        <end position="260"/>
    </location>
</feature>
<dbReference type="InterPro" id="IPR056280">
    <property type="entry name" value="AIPP2-like_SPOC"/>
</dbReference>
<accession>A0A804LLW4</accession>
<evidence type="ECO:0000256" key="2">
    <source>
        <dbReference type="ARBA" id="ARBA00022771"/>
    </source>
</evidence>
<protein>
    <recommendedName>
        <fullName evidence="8">PHD-type domain-containing protein</fullName>
    </recommendedName>
</protein>
<feature type="domain" description="PHD-type" evidence="8">
    <location>
        <begin position="3"/>
        <end position="52"/>
    </location>
</feature>
<dbReference type="Gramene" id="Zm00001eb020140_T001">
    <property type="protein sequence ID" value="Zm00001eb020140_P001"/>
    <property type="gene ID" value="Zm00001eb020140"/>
</dbReference>
<evidence type="ECO:0000259" key="8">
    <source>
        <dbReference type="PROSITE" id="PS50016"/>
    </source>
</evidence>
<keyword evidence="2 6" id="KW-0863">Zinc-finger</keyword>
<reference evidence="9" key="3">
    <citation type="submission" date="2021-05" db="UniProtKB">
        <authorList>
            <consortium name="EnsemblPlants"/>
        </authorList>
    </citation>
    <scope>IDENTIFICATION</scope>
    <source>
        <strain evidence="9">cv. B73</strain>
    </source>
</reference>
<evidence type="ECO:0000256" key="3">
    <source>
        <dbReference type="ARBA" id="ARBA00022833"/>
    </source>
</evidence>
<dbReference type="KEGG" id="zma:103636424"/>
<proteinExistence type="evidence at protein level"/>
<dbReference type="GeneID" id="103636424"/>
<dbReference type="RefSeq" id="XP_008657001.1">
    <property type="nucleotide sequence ID" value="XM_008658779.3"/>
</dbReference>
<sequence length="509" mass="57238">MDIKVCGVCGSGSNSALIVKCVRCNDYEHRYCMKVVARVSPQEWYCAKCQEHTNRGPKPSQGGQTELQKPCHGRDMTSERETSKLHLSQSSVVHQIISPKSLNRFENAKVKFISSEEVALLSRERPPSVTSRFTLSQPSKASSPPTTKHLSNMNCVSPSRSDKNVQALKRCADASHSQAELEDRSYSAMQQRRVHPASPSSMKQPSNMKSTSPGRRDMQVQNQKRYAPMRESQPHVKQLSNRTATQVHATKRSATSSHDQANIDDINMDCEARSGGSVPMMHECRTSESVKVKMDSLIEHKAREKKIVNADKGEIKSQTELEPREKGTLCTSDEDIGCKSEIGSLNQNKDVIVTMVSTVQYSRRPAPTNCWRGCFHVFNAGEKLNLGEFKAYFPSKVSSRVIDIVKMMPTVLQLELLHRMDDWPKSFETMHPVHEDIGLFFFPNKPDGCEKKHSNVLEAYNNFVLRAYIHDIKLLIYSSEVLPPDSQWIDGENYLWGLFVSSDGKSGPS</sequence>
<name>A0A804LLW4_MAIZE</name>
<evidence type="ECO:0000256" key="7">
    <source>
        <dbReference type="SAM" id="MobiDB-lite"/>
    </source>
</evidence>
<feature type="compositionally biased region" description="Basic and acidic residues" evidence="7">
    <location>
        <begin position="72"/>
        <end position="84"/>
    </location>
</feature>
<feature type="region of interest" description="Disordered" evidence="7">
    <location>
        <begin position="125"/>
        <end position="161"/>
    </location>
</feature>
<feature type="region of interest" description="Disordered" evidence="7">
    <location>
        <begin position="175"/>
        <end position="260"/>
    </location>
</feature>
<dbReference type="InterPro" id="IPR011011">
    <property type="entry name" value="Znf_FYVE_PHD"/>
</dbReference>
<feature type="compositionally biased region" description="Polar residues" evidence="7">
    <location>
        <begin position="128"/>
        <end position="159"/>
    </location>
</feature>
<evidence type="ECO:0000256" key="5">
    <source>
        <dbReference type="ARBA" id="ARBA00023163"/>
    </source>
</evidence>
<keyword evidence="3" id="KW-0862">Zinc</keyword>
<dbReference type="InParanoid" id="A0A804LLW4"/>
<dbReference type="SUPFAM" id="SSF57903">
    <property type="entry name" value="FYVE/PHD zinc finger"/>
    <property type="match status" value="1"/>
</dbReference>
<dbReference type="PANTHER" id="PTHR33304:SF36">
    <property type="entry name" value="GB|AAF26970.1-RELATED"/>
    <property type="match status" value="1"/>
</dbReference>
<evidence type="ECO:0000256" key="6">
    <source>
        <dbReference type="PROSITE-ProRule" id="PRU00146"/>
    </source>
</evidence>
<dbReference type="OrthoDB" id="1932206at2759"/>
<keyword evidence="10" id="KW-1185">Reference proteome</keyword>
<dbReference type="InterPro" id="IPR019787">
    <property type="entry name" value="Znf_PHD-finger"/>
</dbReference>
<dbReference type="PANTHER" id="PTHR33304">
    <property type="match status" value="1"/>
</dbReference>
<reference evidence="9" key="2">
    <citation type="submission" date="2019-07" db="EMBL/GenBank/DDBJ databases">
        <authorList>
            <person name="Seetharam A."/>
            <person name="Woodhouse M."/>
            <person name="Cannon E."/>
        </authorList>
    </citation>
    <scope>NUCLEOTIDE SEQUENCE [LARGE SCALE GENOMIC DNA]</scope>
    <source>
        <strain evidence="9">cv. B73</strain>
    </source>
</reference>
<dbReference type="GO" id="GO:0008270">
    <property type="term" value="F:zinc ion binding"/>
    <property type="evidence" value="ECO:0007669"/>
    <property type="project" value="UniProtKB-KW"/>
</dbReference>
<evidence type="ECO:0000313" key="9">
    <source>
        <dbReference type="EnsemblPlants" id="Zm00001eb020140_P001"/>
    </source>
</evidence>
<keyword evidence="4" id="KW-0805">Transcription regulation</keyword>
<dbReference type="InterPro" id="IPR049914">
    <property type="entry name" value="PHD1-3/5-6"/>
</dbReference>
<evidence type="ECO:0007829" key="11">
    <source>
        <dbReference type="PeptideAtlas" id="A0A804LLW4"/>
    </source>
</evidence>
<feature type="region of interest" description="Disordered" evidence="7">
    <location>
        <begin position="53"/>
        <end position="87"/>
    </location>
</feature>
<reference evidence="10" key="1">
    <citation type="submission" date="2015-12" db="EMBL/GenBank/DDBJ databases">
        <title>Update maize B73 reference genome by single molecule sequencing technologies.</title>
        <authorList>
            <consortium name="Maize Genome Sequencing Project"/>
            <person name="Ware D."/>
        </authorList>
    </citation>
    <scope>NUCLEOTIDE SEQUENCE [LARGE SCALE GENOMIC DNA]</scope>
    <source>
        <strain evidence="10">cv. B73</strain>
    </source>
</reference>
<dbReference type="Gene3D" id="3.30.40.10">
    <property type="entry name" value="Zinc/RING finger domain, C3HC4 (zinc finger)"/>
    <property type="match status" value="1"/>
</dbReference>
<keyword evidence="1" id="KW-0479">Metal-binding</keyword>